<reference evidence="2" key="1">
    <citation type="submission" date="2022-01" db="EMBL/GenBank/DDBJ databases">
        <authorList>
            <person name="King R."/>
        </authorList>
    </citation>
    <scope>NUCLEOTIDE SEQUENCE</scope>
</reference>
<keyword evidence="3" id="KW-1185">Reference proteome</keyword>
<feature type="region of interest" description="Disordered" evidence="1">
    <location>
        <begin position="621"/>
        <end position="688"/>
    </location>
</feature>
<name>A0A9P0CVQ1_9CUCU</name>
<gene>
    <name evidence="2" type="ORF">PSYICH_LOCUS7169</name>
</gene>
<feature type="compositionally biased region" description="Basic and acidic residues" evidence="1">
    <location>
        <begin position="12"/>
        <end position="29"/>
    </location>
</feature>
<feature type="compositionally biased region" description="Low complexity" evidence="1">
    <location>
        <begin position="659"/>
        <end position="681"/>
    </location>
</feature>
<dbReference type="OrthoDB" id="8123891at2759"/>
<evidence type="ECO:0000313" key="3">
    <source>
        <dbReference type="Proteomes" id="UP001153636"/>
    </source>
</evidence>
<feature type="compositionally biased region" description="Low complexity" evidence="1">
    <location>
        <begin position="51"/>
        <end position="63"/>
    </location>
</feature>
<feature type="compositionally biased region" description="Basic residues" evidence="1">
    <location>
        <begin position="67"/>
        <end position="77"/>
    </location>
</feature>
<accession>A0A9P0CVQ1</accession>
<feature type="region of interest" description="Disordered" evidence="1">
    <location>
        <begin position="1"/>
        <end position="197"/>
    </location>
</feature>
<sequence>MEGPEGASNHPTDSREYTDVPQTEHETLFTKRARDKINKERKNLSLDTNARRPSGSSTSPRSPITLKIKRGIHHPYKHVSTPKPKEHYKSSSKDRHDSRERSQKSHEKTQKSSKSHSYSRDRGDVERNRADLHPPSTDDNKITPKNTVELFAEKMDESNDFYTPPQEAAQDPSYSSGLTPGYSPDSDPTARYQSAENSPLNASVINTFDSAYGLATINTGISDTTVNSAKTDAITDPTLQSADLTLKNIDNVLKNMSENPLKQSEVPAPVKPVDKFVSQYETLALPSKVTAKVLNFGGESQPPTSSEDERAKQPKQVLFTAIKKVVTPPTAKPLLTKRKQTSPAQEKNDTEGGDETDPVDTDGFEKPKKYKKFKTNFVKLLEQKAAASIQTSNKQSYPQSPDQRQIGHGRTENHATLTKDLKAIIQGKYTVKYTNATTVIFTETLEDYEALLGSIKQAQISHHTYTNKTDKTHAFVLRGLADGTEIEAIEEDLIASYEIKPKEIFKMTTKYRPLFLVVTDPAITLDYLNKNVRVVENTRIIWELRKSQRSIIQCHRCQAWGHATSNCGRPPKCLKCAGDHLTRTCIKTRETPATCANCLGDHPANFTQCKAYTERASRLEERRLTQAPTRKYIPAPLPTSNVWNKANTNPKKEDFPALPTTSRQSTQKTQPQQTRRQSQTPNQSEGTMDDIFTLNQELKELNSMVNIAELTRAVRELNAQLRKCNNDPAQYLMTFNNFMTNLDKFNIRN</sequence>
<protein>
    <recommendedName>
        <fullName evidence="4">Nucleic-acid-binding protein from transposon X-element</fullName>
    </recommendedName>
</protein>
<feature type="compositionally biased region" description="Acidic residues" evidence="1">
    <location>
        <begin position="351"/>
        <end position="362"/>
    </location>
</feature>
<feature type="region of interest" description="Disordered" evidence="1">
    <location>
        <begin position="329"/>
        <end position="366"/>
    </location>
</feature>
<evidence type="ECO:0008006" key="4">
    <source>
        <dbReference type="Google" id="ProtNLM"/>
    </source>
</evidence>
<feature type="compositionally biased region" description="Polar residues" evidence="1">
    <location>
        <begin position="638"/>
        <end position="649"/>
    </location>
</feature>
<dbReference type="Proteomes" id="UP001153636">
    <property type="component" value="Chromosome 2"/>
</dbReference>
<feature type="compositionally biased region" description="Basic and acidic residues" evidence="1">
    <location>
        <begin position="83"/>
        <end position="110"/>
    </location>
</feature>
<feature type="compositionally biased region" description="Basic and acidic residues" evidence="1">
    <location>
        <begin position="118"/>
        <end position="142"/>
    </location>
</feature>
<proteinExistence type="predicted"/>
<evidence type="ECO:0000256" key="1">
    <source>
        <dbReference type="SAM" id="MobiDB-lite"/>
    </source>
</evidence>
<feature type="compositionally biased region" description="Polar residues" evidence="1">
    <location>
        <begin position="388"/>
        <end position="403"/>
    </location>
</feature>
<evidence type="ECO:0000313" key="2">
    <source>
        <dbReference type="EMBL" id="CAH1106720.1"/>
    </source>
</evidence>
<feature type="compositionally biased region" description="Basic and acidic residues" evidence="1">
    <location>
        <begin position="35"/>
        <end position="44"/>
    </location>
</feature>
<organism evidence="2 3">
    <name type="scientific">Psylliodes chrysocephalus</name>
    <dbReference type="NCBI Taxonomy" id="3402493"/>
    <lineage>
        <taxon>Eukaryota</taxon>
        <taxon>Metazoa</taxon>
        <taxon>Ecdysozoa</taxon>
        <taxon>Arthropoda</taxon>
        <taxon>Hexapoda</taxon>
        <taxon>Insecta</taxon>
        <taxon>Pterygota</taxon>
        <taxon>Neoptera</taxon>
        <taxon>Endopterygota</taxon>
        <taxon>Coleoptera</taxon>
        <taxon>Polyphaga</taxon>
        <taxon>Cucujiformia</taxon>
        <taxon>Chrysomeloidea</taxon>
        <taxon>Chrysomelidae</taxon>
        <taxon>Galerucinae</taxon>
        <taxon>Alticini</taxon>
        <taxon>Psylliodes</taxon>
    </lineage>
</organism>
<feature type="region of interest" description="Disordered" evidence="1">
    <location>
        <begin position="388"/>
        <end position="413"/>
    </location>
</feature>
<dbReference type="EMBL" id="OV651814">
    <property type="protein sequence ID" value="CAH1106720.1"/>
    <property type="molecule type" value="Genomic_DNA"/>
</dbReference>
<dbReference type="AlphaFoldDB" id="A0A9P0CVQ1"/>